<dbReference type="OrthoDB" id="3390084at2"/>
<evidence type="ECO:0000313" key="2">
    <source>
        <dbReference type="Proteomes" id="UP000028341"/>
    </source>
</evidence>
<proteinExistence type="predicted"/>
<gene>
    <name evidence="1" type="ORF">BU52_26795</name>
</gene>
<dbReference type="STRING" id="55952.BU52_26795"/>
<name>A0A081XKI6_STRTO</name>
<evidence type="ECO:0000313" key="1">
    <source>
        <dbReference type="EMBL" id="KES04059.1"/>
    </source>
</evidence>
<comment type="caution">
    <text evidence="1">The sequence shown here is derived from an EMBL/GenBank/DDBJ whole genome shotgun (WGS) entry which is preliminary data.</text>
</comment>
<dbReference type="eggNOG" id="ENOG5033721">
    <property type="taxonomic scope" value="Bacteria"/>
</dbReference>
<sequence length="118" mass="13119">MSYDLAVWEGSKPADDVIAGEVLTQMYDRYIDTEEEFPPSPRIAEYVAGLLARWVDLMEDEEDTSPWSTGPLIGEASGPLIYFPMRYSMAEEASAYAADLAASMGLVCYDPQARLLRP</sequence>
<organism evidence="1 2">
    <name type="scientific">Streptomyces toyocaensis</name>
    <dbReference type="NCBI Taxonomy" id="55952"/>
    <lineage>
        <taxon>Bacteria</taxon>
        <taxon>Bacillati</taxon>
        <taxon>Actinomycetota</taxon>
        <taxon>Actinomycetes</taxon>
        <taxon>Kitasatosporales</taxon>
        <taxon>Streptomycetaceae</taxon>
        <taxon>Streptomyces</taxon>
    </lineage>
</organism>
<reference evidence="1 2" key="1">
    <citation type="submission" date="2014-02" db="EMBL/GenBank/DDBJ databases">
        <title>The genome announcement of Streptomyces toyocaensis NRRL15009.</title>
        <authorList>
            <person name="Hong H.-J."/>
            <person name="Kwun M.J."/>
        </authorList>
    </citation>
    <scope>NUCLEOTIDE SEQUENCE [LARGE SCALE GENOMIC DNA]</scope>
    <source>
        <strain evidence="1 2">NRRL 15009</strain>
    </source>
</reference>
<accession>A0A081XKI6</accession>
<keyword evidence="2" id="KW-1185">Reference proteome</keyword>
<protein>
    <submittedName>
        <fullName evidence="1">Uncharacterized protein</fullName>
    </submittedName>
</protein>
<dbReference type="EMBL" id="JFCB01000030">
    <property type="protein sequence ID" value="KES04059.1"/>
    <property type="molecule type" value="Genomic_DNA"/>
</dbReference>
<dbReference type="AlphaFoldDB" id="A0A081XKI6"/>
<dbReference type="Proteomes" id="UP000028341">
    <property type="component" value="Unassembled WGS sequence"/>
</dbReference>
<dbReference type="RefSeq" id="WP_037938716.1">
    <property type="nucleotide sequence ID" value="NZ_JBFADL010000028.1"/>
</dbReference>